<accession>A0A0D7B2C1</accession>
<dbReference type="Proteomes" id="UP000054007">
    <property type="component" value="Unassembled WGS sequence"/>
</dbReference>
<feature type="non-terminal residue" evidence="1">
    <location>
        <position position="151"/>
    </location>
</feature>
<sequence>MEHLDSISKIRKILFTTNEVPFEEEAKAVDAELVQLRAEHHQLTLRLARIEAILPRLEAIRHPMRYVPDDILARIFEYAAPWCFADGAAEESFAPEHSAVNVPWTLSQVCRNWRAICLSHRHLWATFRVSLPNLNNPFDAERMDTFHRRSE</sequence>
<proteinExistence type="predicted"/>
<dbReference type="Gene3D" id="1.20.1280.50">
    <property type="match status" value="1"/>
</dbReference>
<dbReference type="STRING" id="1314674.A0A0D7B2C1"/>
<reference evidence="1 2" key="1">
    <citation type="journal article" date="2015" name="Fungal Genet. Biol.">
        <title>Evolution of novel wood decay mechanisms in Agaricales revealed by the genome sequences of Fistulina hepatica and Cylindrobasidium torrendii.</title>
        <authorList>
            <person name="Floudas D."/>
            <person name="Held B.W."/>
            <person name="Riley R."/>
            <person name="Nagy L.G."/>
            <person name="Koehler G."/>
            <person name="Ransdell A.S."/>
            <person name="Younus H."/>
            <person name="Chow J."/>
            <person name="Chiniquy J."/>
            <person name="Lipzen A."/>
            <person name="Tritt A."/>
            <person name="Sun H."/>
            <person name="Haridas S."/>
            <person name="LaButti K."/>
            <person name="Ohm R.A."/>
            <person name="Kues U."/>
            <person name="Blanchette R.A."/>
            <person name="Grigoriev I.V."/>
            <person name="Minto R.E."/>
            <person name="Hibbett D.S."/>
        </authorList>
    </citation>
    <scope>NUCLEOTIDE SEQUENCE [LARGE SCALE GENOMIC DNA]</scope>
    <source>
        <strain evidence="1 2">FP15055 ss-10</strain>
    </source>
</reference>
<organism evidence="1 2">
    <name type="scientific">Cylindrobasidium torrendii FP15055 ss-10</name>
    <dbReference type="NCBI Taxonomy" id="1314674"/>
    <lineage>
        <taxon>Eukaryota</taxon>
        <taxon>Fungi</taxon>
        <taxon>Dikarya</taxon>
        <taxon>Basidiomycota</taxon>
        <taxon>Agaricomycotina</taxon>
        <taxon>Agaricomycetes</taxon>
        <taxon>Agaricomycetidae</taxon>
        <taxon>Agaricales</taxon>
        <taxon>Marasmiineae</taxon>
        <taxon>Physalacriaceae</taxon>
        <taxon>Cylindrobasidium</taxon>
    </lineage>
</organism>
<evidence type="ECO:0000313" key="1">
    <source>
        <dbReference type="EMBL" id="KIY64304.1"/>
    </source>
</evidence>
<evidence type="ECO:0000313" key="2">
    <source>
        <dbReference type="Proteomes" id="UP000054007"/>
    </source>
</evidence>
<dbReference type="EMBL" id="KN880643">
    <property type="protein sequence ID" value="KIY64304.1"/>
    <property type="molecule type" value="Genomic_DNA"/>
</dbReference>
<dbReference type="OrthoDB" id="3022607at2759"/>
<gene>
    <name evidence="1" type="ORF">CYLTODRAFT_358625</name>
</gene>
<keyword evidence="2" id="KW-1185">Reference proteome</keyword>
<dbReference type="AlphaFoldDB" id="A0A0D7B2C1"/>
<name>A0A0D7B2C1_9AGAR</name>
<protein>
    <submittedName>
        <fullName evidence="1">Uncharacterized protein</fullName>
    </submittedName>
</protein>